<evidence type="ECO:0000313" key="2">
    <source>
        <dbReference type="EMBL" id="QXM25238.1"/>
    </source>
</evidence>
<dbReference type="GO" id="GO:0030077">
    <property type="term" value="C:plasma membrane light-harvesting complex"/>
    <property type="evidence" value="ECO:0007669"/>
    <property type="project" value="InterPro"/>
</dbReference>
<comment type="PTM">
    <text evidence="1">Binds 4 heme groups per subunit.</text>
</comment>
<dbReference type="GO" id="GO:0020037">
    <property type="term" value="F:heme binding"/>
    <property type="evidence" value="ECO:0007669"/>
    <property type="project" value="InterPro"/>
</dbReference>
<accession>A0A975YK83</accession>
<keyword evidence="1" id="KW-0479">Metal-binding</keyword>
<dbReference type="InterPro" id="IPR003158">
    <property type="entry name" value="Photosyn_RC_cyt_c-su"/>
</dbReference>
<dbReference type="AlphaFoldDB" id="A0A975YK83"/>
<keyword evidence="1" id="KW-0602">Photosynthesis</keyword>
<dbReference type="GO" id="GO:0019684">
    <property type="term" value="P:photosynthesis, light reaction"/>
    <property type="evidence" value="ECO:0007669"/>
    <property type="project" value="InterPro"/>
</dbReference>
<dbReference type="GO" id="GO:0009055">
    <property type="term" value="F:electron transfer activity"/>
    <property type="evidence" value="ECO:0007669"/>
    <property type="project" value="InterPro"/>
</dbReference>
<dbReference type="Proteomes" id="UP000694001">
    <property type="component" value="Chromosome"/>
</dbReference>
<keyword evidence="1" id="KW-0349">Heme</keyword>
<gene>
    <name evidence="2" type="ORF">KO353_03040</name>
</gene>
<dbReference type="GO" id="GO:0005506">
    <property type="term" value="F:iron ion binding"/>
    <property type="evidence" value="ECO:0007669"/>
    <property type="project" value="InterPro"/>
</dbReference>
<evidence type="ECO:0000313" key="3">
    <source>
        <dbReference type="Proteomes" id="UP000694001"/>
    </source>
</evidence>
<reference evidence="2" key="1">
    <citation type="submission" date="2021-06" db="EMBL/GenBank/DDBJ databases">
        <title>Elioraea tepida, sp. nov., a moderately thermophilic aerobic anoxygenic phototrophic bacterium isolated from an alkaline siliceous hot spring mat community in Yellowstone National Park, WY, USA.</title>
        <authorList>
            <person name="Saini M.K."/>
            <person name="Yoshida S."/>
            <person name="Sebastian A."/>
            <person name="Hirose S."/>
            <person name="Hara E."/>
            <person name="Tamaki H."/>
            <person name="Soulier N.T."/>
            <person name="Albert I."/>
            <person name="Hanada S."/>
            <person name="Bryant D.A."/>
            <person name="Tank M."/>
        </authorList>
    </citation>
    <scope>NUCLEOTIDE SEQUENCE</scope>
    <source>
        <strain evidence="2">MS-P2</strain>
    </source>
</reference>
<keyword evidence="1" id="KW-0813">Transport</keyword>
<dbReference type="Pfam" id="PF02276">
    <property type="entry name" value="CytoC_RC"/>
    <property type="match status" value="1"/>
</dbReference>
<dbReference type="CDD" id="cd09224">
    <property type="entry name" value="CytoC_RC"/>
    <property type="match status" value="1"/>
</dbReference>
<name>A0A975YK83_9PROT</name>
<keyword evidence="1" id="KW-0249">Electron transport</keyword>
<keyword evidence="1" id="KW-0408">Iron</keyword>
<sequence length="363" mass="39533">MNILAQSALGLAAAAGAAIVLLTFERPPVETVQRGFRGTGMELVHTPRALQAIAARNIPPEPTEKVEPAGQKASEVYENVQVLGDLDAAEFNRLMIAITAWVSPDQGCNYCHNVENMASDEVYTKTVTRRMLQMTKAINANWQTHVKDTGVTCYTCHRGQPVPAYVWYTEPGRTSGMLAGSGGQNVVSSAAGLSSLPYEPFTAFFQDALPIRVNGTTPHGPNNRSSIKQAEWTYALMMHFSQATGQNCTFCHNSRNFGSWYDAPPSRVSAWYGIRMVREINNDFITPLTPLWRANPAGPPEAGDAARLARLGPHGDALKTNCMTCHQGAYRPLLGAPMLRDYPALNEVSLSPTTPRSAALMPR</sequence>
<organism evidence="2 3">
    <name type="scientific">Elioraea tepida</name>
    <dbReference type="NCBI Taxonomy" id="2843330"/>
    <lineage>
        <taxon>Bacteria</taxon>
        <taxon>Pseudomonadati</taxon>
        <taxon>Pseudomonadota</taxon>
        <taxon>Alphaproteobacteria</taxon>
        <taxon>Acetobacterales</taxon>
        <taxon>Elioraeaceae</taxon>
        <taxon>Elioraea</taxon>
    </lineage>
</organism>
<protein>
    <recommendedName>
        <fullName evidence="1">Photosynthetic reaction center cytochrome c subunit</fullName>
    </recommendedName>
</protein>
<proteinExistence type="predicted"/>
<dbReference type="PIRSF" id="PIRSF000017">
    <property type="entry name" value="RC_cytochrome"/>
    <property type="match status" value="1"/>
</dbReference>
<dbReference type="NCBIfam" id="NF040706">
    <property type="entry name" value="photo_cyt_PufC"/>
    <property type="match status" value="1"/>
</dbReference>
<dbReference type="KEGG" id="elio:KO353_03040"/>
<dbReference type="EMBL" id="CP076448">
    <property type="protein sequence ID" value="QXM25238.1"/>
    <property type="molecule type" value="Genomic_DNA"/>
</dbReference>
<dbReference type="RefSeq" id="WP_218286294.1">
    <property type="nucleotide sequence ID" value="NZ_CP076448.1"/>
</dbReference>
<keyword evidence="3" id="KW-1185">Reference proteome</keyword>
<comment type="function">
    <text evidence="1">The reaction center of purple bacteria contains a tightly bound cytochrome molecule which re-reduces the photo oxidized primary electron donor.</text>
</comment>
<keyword evidence="1" id="KW-0674">Reaction center</keyword>
<evidence type="ECO:0000256" key="1">
    <source>
        <dbReference type="PIRNR" id="PIRNR000017"/>
    </source>
</evidence>